<keyword evidence="4" id="KW-1185">Reference proteome</keyword>
<dbReference type="Proteomes" id="UP000838878">
    <property type="component" value="Chromosome 10"/>
</dbReference>
<evidence type="ECO:0000313" key="4">
    <source>
        <dbReference type="Proteomes" id="UP000838878"/>
    </source>
</evidence>
<proteinExistence type="predicted"/>
<dbReference type="EMBL" id="OV170230">
    <property type="protein sequence ID" value="CAH0715157.1"/>
    <property type="molecule type" value="Genomic_DNA"/>
</dbReference>
<sequence length="430" mass="48784">METVSTYALKTRMATCMSTYYVPRLCGDFLRAELSSAVIKALGIELKRCVFWTDSCVVLGWLRSPDKTKTFVANRVAAIGELTDPKAWHYVPTAENPADLASQEVNDSTIWWHGPMFLMQPESSWPILSASNEVNLPEIKAMHALVAEDVPAVPLNFQKSSKLTTLQRVYARVFRFIHNCKNSNNKLTGTLQIHELEKSMTVLTKIAQNESFSKEINSQQAKKTLKTSTHLCSLNPFLDKNGLLRVGRRIDTSAYPYDKRHPIALMSNHYLTKLIFQYEHIRLLHAGPQLLLSSIRERYWPIGGRKLAREVTRNCLVCRRFQGDTMSNIMGNLPADRVEPDFPFSTVGTDFAGPFLITDRKGRGCKMMMMFSRSTRSHKCTLYSYHSYTPVERPLGPTRDSNPGPPGVQPYMLATTPPRQLKMDGRMQDN</sequence>
<evidence type="ECO:0000256" key="1">
    <source>
        <dbReference type="SAM" id="MobiDB-lite"/>
    </source>
</evidence>
<feature type="domain" description="Integrase zinc-binding" evidence="2">
    <location>
        <begin position="270"/>
        <end position="322"/>
    </location>
</feature>
<evidence type="ECO:0000313" key="3">
    <source>
        <dbReference type="EMBL" id="CAH0715157.1"/>
    </source>
</evidence>
<feature type="region of interest" description="Disordered" evidence="1">
    <location>
        <begin position="392"/>
        <end position="430"/>
    </location>
</feature>
<dbReference type="PANTHER" id="PTHR47331">
    <property type="entry name" value="PHD-TYPE DOMAIN-CONTAINING PROTEIN"/>
    <property type="match status" value="1"/>
</dbReference>
<gene>
    <name evidence="3" type="ORF">BINO364_LOCUS2128</name>
</gene>
<protein>
    <recommendedName>
        <fullName evidence="2">Integrase zinc-binding domain-containing protein</fullName>
    </recommendedName>
</protein>
<dbReference type="Pfam" id="PF17921">
    <property type="entry name" value="Integrase_H2C2"/>
    <property type="match status" value="1"/>
</dbReference>
<organism evidence="3 4">
    <name type="scientific">Brenthis ino</name>
    <name type="common">lesser marbled fritillary</name>
    <dbReference type="NCBI Taxonomy" id="405034"/>
    <lineage>
        <taxon>Eukaryota</taxon>
        <taxon>Metazoa</taxon>
        <taxon>Ecdysozoa</taxon>
        <taxon>Arthropoda</taxon>
        <taxon>Hexapoda</taxon>
        <taxon>Insecta</taxon>
        <taxon>Pterygota</taxon>
        <taxon>Neoptera</taxon>
        <taxon>Endopterygota</taxon>
        <taxon>Lepidoptera</taxon>
        <taxon>Glossata</taxon>
        <taxon>Ditrysia</taxon>
        <taxon>Papilionoidea</taxon>
        <taxon>Nymphalidae</taxon>
        <taxon>Heliconiinae</taxon>
        <taxon>Argynnini</taxon>
        <taxon>Brenthis</taxon>
    </lineage>
</organism>
<evidence type="ECO:0000259" key="2">
    <source>
        <dbReference type="Pfam" id="PF17921"/>
    </source>
</evidence>
<dbReference type="AlphaFoldDB" id="A0A8J9UK64"/>
<feature type="compositionally biased region" description="Basic and acidic residues" evidence="1">
    <location>
        <begin position="421"/>
        <end position="430"/>
    </location>
</feature>
<dbReference type="PANTHER" id="PTHR47331:SF8">
    <property type="match status" value="1"/>
</dbReference>
<feature type="non-terminal residue" evidence="3">
    <location>
        <position position="430"/>
    </location>
</feature>
<name>A0A8J9UK64_9NEOP</name>
<accession>A0A8J9UK64</accession>
<reference evidence="3" key="1">
    <citation type="submission" date="2021-12" db="EMBL/GenBank/DDBJ databases">
        <authorList>
            <person name="Martin H S."/>
        </authorList>
    </citation>
    <scope>NUCLEOTIDE SEQUENCE</scope>
</reference>
<dbReference type="InterPro" id="IPR041588">
    <property type="entry name" value="Integrase_H2C2"/>
</dbReference>
<dbReference type="OrthoDB" id="8061911at2759"/>